<dbReference type="RefSeq" id="WP_245119814.1">
    <property type="nucleotide sequence ID" value="NZ_CP095061.1"/>
</dbReference>
<dbReference type="InterPro" id="IPR036779">
    <property type="entry name" value="LysM_dom_sf"/>
</dbReference>
<evidence type="ECO:0000256" key="1">
    <source>
        <dbReference type="ARBA" id="ARBA00007734"/>
    </source>
</evidence>
<dbReference type="SUPFAM" id="SSF54106">
    <property type="entry name" value="LysM domain"/>
    <property type="match status" value="3"/>
</dbReference>
<evidence type="ECO:0000313" key="4">
    <source>
        <dbReference type="EMBL" id="UOQ65833.1"/>
    </source>
</evidence>
<dbReference type="Gene3D" id="3.10.350.10">
    <property type="entry name" value="LysM domain"/>
    <property type="match status" value="3"/>
</dbReference>
<comment type="similarity">
    <text evidence="1">Belongs to the transglycosylase Slt family.</text>
</comment>
<dbReference type="Pfam" id="PF01464">
    <property type="entry name" value="SLT"/>
    <property type="match status" value="1"/>
</dbReference>
<dbReference type="SUPFAM" id="SSF53955">
    <property type="entry name" value="Lysozyme-like"/>
    <property type="match status" value="1"/>
</dbReference>
<protein>
    <submittedName>
        <fullName evidence="4">LysM peptidoglycan-binding domain-containing protein</fullName>
    </submittedName>
</protein>
<evidence type="ECO:0000259" key="3">
    <source>
        <dbReference type="PROSITE" id="PS51782"/>
    </source>
</evidence>
<dbReference type="CDD" id="cd00118">
    <property type="entry name" value="LysM"/>
    <property type="match status" value="3"/>
</dbReference>
<dbReference type="InterPro" id="IPR018392">
    <property type="entry name" value="LysM"/>
</dbReference>
<evidence type="ECO:0000256" key="2">
    <source>
        <dbReference type="SAM" id="MobiDB-lite"/>
    </source>
</evidence>
<dbReference type="PANTHER" id="PTHR33734">
    <property type="entry name" value="LYSM DOMAIN-CONTAINING GPI-ANCHORED PROTEIN 2"/>
    <property type="match status" value="1"/>
</dbReference>
<name>A0ABY4G4N4_9BACT</name>
<organism evidence="4 5">
    <name type="scientific">Hymenobacter volaticus</name>
    <dbReference type="NCBI Taxonomy" id="2932254"/>
    <lineage>
        <taxon>Bacteria</taxon>
        <taxon>Pseudomonadati</taxon>
        <taxon>Bacteroidota</taxon>
        <taxon>Cytophagia</taxon>
        <taxon>Cytophagales</taxon>
        <taxon>Hymenobacteraceae</taxon>
        <taxon>Hymenobacter</taxon>
    </lineage>
</organism>
<evidence type="ECO:0000313" key="5">
    <source>
        <dbReference type="Proteomes" id="UP000830401"/>
    </source>
</evidence>
<feature type="domain" description="LysM" evidence="3">
    <location>
        <begin position="385"/>
        <end position="429"/>
    </location>
</feature>
<dbReference type="CDD" id="cd16894">
    <property type="entry name" value="MltD-like"/>
    <property type="match status" value="1"/>
</dbReference>
<dbReference type="InterPro" id="IPR023346">
    <property type="entry name" value="Lysozyme-like_dom_sf"/>
</dbReference>
<feature type="region of interest" description="Disordered" evidence="2">
    <location>
        <begin position="1"/>
        <end position="25"/>
    </location>
</feature>
<keyword evidence="5" id="KW-1185">Reference proteome</keyword>
<feature type="compositionally biased region" description="Polar residues" evidence="2">
    <location>
        <begin position="1"/>
        <end position="12"/>
    </location>
</feature>
<dbReference type="PROSITE" id="PS00922">
    <property type="entry name" value="TRANSGLYCOSYLASE"/>
    <property type="match status" value="1"/>
</dbReference>
<dbReference type="EMBL" id="CP095061">
    <property type="protein sequence ID" value="UOQ65833.1"/>
    <property type="molecule type" value="Genomic_DNA"/>
</dbReference>
<dbReference type="PROSITE" id="PS51782">
    <property type="entry name" value="LYSM"/>
    <property type="match status" value="3"/>
</dbReference>
<dbReference type="InterPro" id="IPR008258">
    <property type="entry name" value="Transglycosylase_SLT_dom_1"/>
</dbReference>
<gene>
    <name evidence="4" type="ORF">MUN86_20270</name>
</gene>
<reference evidence="4" key="1">
    <citation type="submission" date="2022-04" db="EMBL/GenBank/DDBJ databases">
        <title>Hymenobacter sp. isolated from the air.</title>
        <authorList>
            <person name="Won M."/>
            <person name="Lee C.-M."/>
            <person name="Woen H.-Y."/>
            <person name="Kwon S.-W."/>
        </authorList>
    </citation>
    <scope>NUCLEOTIDE SEQUENCE</scope>
    <source>
        <strain evidence="4">5420S-77</strain>
    </source>
</reference>
<feature type="domain" description="LysM" evidence="3">
    <location>
        <begin position="620"/>
        <end position="664"/>
    </location>
</feature>
<dbReference type="Gene3D" id="1.10.530.10">
    <property type="match status" value="1"/>
</dbReference>
<dbReference type="SMART" id="SM00257">
    <property type="entry name" value="LysM"/>
    <property type="match status" value="3"/>
</dbReference>
<accession>A0ABY4G4N4</accession>
<sequence>MARSAAGQTLPQRTPEVPRTSSPDDTTQVIELPLLLPDSLVAAPTSVDSVRLLWLQTPPELHDLVGDRVGCIETDAPHAFNPSVMSFVTLFTERNRKYMQRVLERENVYFPLFEKYLAKYNLPVDLKYLAVVESALIPTAKSHVGATGLWQFMGPTANDLRLRRDEWVDERMNPEKSTEAACKHLRYLYGVFHDWELVLAAYNWGAGNMQRVMRRTGKKNFWDLYPSLPRETRNYVPTFTAIMYSMKYAQAHQLHSPELKYRYAEVMDTVQINGRAIDLLRLGQACGLEDSSALLHYNPELRHHFLPAGYRSYTVQVPATAKPQLAVVDRATLFDYCLPRTDLPQPMPPMMARLNGVEPFPTRTLLAASGAPREEIEPTPRFRRVRHTVRRGETVSALAGRYDVSVAQLARWNGLRKGRPLAPGKQLVVFVPVATPASQPAPTTETLASTRKLNVPTRLTSPVAKPAVSSQVARATIEPTAVETTPEVAVASKETRTSGRASRNAAAAAVAPAIEAVEAVETAVADDSLPTEYVVRKGDYLSRIAEIRGLSVKQVMEWNKLTSIKVSPGQKLVFTEPAEAEEAPAREEEVVAAVPVQQKPARAPKIATVQKPAAKEAIRKVHLVQAGDTLYNISRRYQGVTVEQLKRLNNLTTDEVKPGQKLIVAR</sequence>
<dbReference type="InterPro" id="IPR000189">
    <property type="entry name" value="Transglyc_AS"/>
</dbReference>
<feature type="domain" description="LysM" evidence="3">
    <location>
        <begin position="531"/>
        <end position="574"/>
    </location>
</feature>
<proteinExistence type="inferred from homology"/>
<dbReference type="Proteomes" id="UP000830401">
    <property type="component" value="Chromosome"/>
</dbReference>
<dbReference type="PANTHER" id="PTHR33734:SF22">
    <property type="entry name" value="MEMBRANE-BOUND LYTIC MUREIN TRANSGLYCOSYLASE D"/>
    <property type="match status" value="1"/>
</dbReference>
<dbReference type="Pfam" id="PF01476">
    <property type="entry name" value="LysM"/>
    <property type="match status" value="3"/>
</dbReference>